<evidence type="ECO:0000313" key="3">
    <source>
        <dbReference type="EMBL" id="TCJ24384.1"/>
    </source>
</evidence>
<feature type="domain" description="M23ase beta-sheet core" evidence="2">
    <location>
        <begin position="187"/>
        <end position="282"/>
    </location>
</feature>
<name>A0A4R1C1P0_9ACTN</name>
<evidence type="ECO:0000259" key="2">
    <source>
        <dbReference type="Pfam" id="PF01551"/>
    </source>
</evidence>
<reference evidence="3 4" key="1">
    <citation type="submission" date="2019-03" db="EMBL/GenBank/DDBJ databases">
        <authorList>
            <person name="Kim M.K.M."/>
        </authorList>
    </citation>
    <scope>NUCLEOTIDE SEQUENCE [LARGE SCALE GENOMIC DNA]</scope>
    <source>
        <strain evidence="3 4">18JY15-6</strain>
    </source>
</reference>
<dbReference type="CDD" id="cd12797">
    <property type="entry name" value="M23_peptidase"/>
    <property type="match status" value="1"/>
</dbReference>
<dbReference type="SUPFAM" id="SSF51261">
    <property type="entry name" value="Duplicated hybrid motif"/>
    <property type="match status" value="1"/>
</dbReference>
<dbReference type="InterPro" id="IPR050570">
    <property type="entry name" value="Cell_wall_metabolism_enzyme"/>
</dbReference>
<dbReference type="AlphaFoldDB" id="A0A4R1C1P0"/>
<dbReference type="InterPro" id="IPR011055">
    <property type="entry name" value="Dup_hybrid_motif"/>
</dbReference>
<dbReference type="Proteomes" id="UP000295453">
    <property type="component" value="Unassembled WGS sequence"/>
</dbReference>
<dbReference type="Gene3D" id="2.70.70.10">
    <property type="entry name" value="Glucose Permease (Domain IIA)"/>
    <property type="match status" value="1"/>
</dbReference>
<protein>
    <submittedName>
        <fullName evidence="3">M23 family metallopeptidase</fullName>
    </submittedName>
</protein>
<organism evidence="3 4">
    <name type="scientific">Nocardioides jejuensis</name>
    <dbReference type="NCBI Taxonomy" id="2502782"/>
    <lineage>
        <taxon>Bacteria</taxon>
        <taxon>Bacillati</taxon>
        <taxon>Actinomycetota</taxon>
        <taxon>Actinomycetes</taxon>
        <taxon>Propionibacteriales</taxon>
        <taxon>Nocardioidaceae</taxon>
        <taxon>Nocardioides</taxon>
    </lineage>
</organism>
<dbReference type="Pfam" id="PF01551">
    <property type="entry name" value="Peptidase_M23"/>
    <property type="match status" value="1"/>
</dbReference>
<evidence type="ECO:0000256" key="1">
    <source>
        <dbReference type="SAM" id="MobiDB-lite"/>
    </source>
</evidence>
<dbReference type="GO" id="GO:0004222">
    <property type="term" value="F:metalloendopeptidase activity"/>
    <property type="evidence" value="ECO:0007669"/>
    <property type="project" value="TreeGrafter"/>
</dbReference>
<feature type="compositionally biased region" description="Basic residues" evidence="1">
    <location>
        <begin position="28"/>
        <end position="37"/>
    </location>
</feature>
<accession>A0A4R1C1P0</accession>
<sequence length="293" mass="29756">MGDHRAPRGARVAQRGERVTPESYAGAGKRRAAKHAAPRGPLVSGLPSAPVLLGVAALSVSATGAVSAAAADASQVTNDAAPARFAAPANAVGGESVVSNSSLEAERAELVSRDSARDALADASSQKLTDAAEAQAAERSTELDKLANAAQKRANELEADRWILPVAPGSYRITEGFGDGVSWRGYAHTGLDFALPSGSPVFAVANGTVFAAQYAGGCGYMVEIRLDDGTEIKYCHNSSLATSVGAKVRVGDVIAYSGSTGHSTGPHVHLEVHPGGGDPVDPFAALVAHGAKP</sequence>
<proteinExistence type="predicted"/>
<feature type="region of interest" description="Disordered" evidence="1">
    <location>
        <begin position="1"/>
        <end position="43"/>
    </location>
</feature>
<dbReference type="PANTHER" id="PTHR21666:SF270">
    <property type="entry name" value="MUREIN HYDROLASE ACTIVATOR ENVC"/>
    <property type="match status" value="1"/>
</dbReference>
<comment type="caution">
    <text evidence="3">The sequence shown here is derived from an EMBL/GenBank/DDBJ whole genome shotgun (WGS) entry which is preliminary data.</text>
</comment>
<dbReference type="RefSeq" id="WP_131583401.1">
    <property type="nucleotide sequence ID" value="NZ_SJZJ01000013.1"/>
</dbReference>
<dbReference type="PANTHER" id="PTHR21666">
    <property type="entry name" value="PEPTIDASE-RELATED"/>
    <property type="match status" value="1"/>
</dbReference>
<dbReference type="InterPro" id="IPR016047">
    <property type="entry name" value="M23ase_b-sheet_dom"/>
</dbReference>
<gene>
    <name evidence="3" type="ORF">EPD65_09235</name>
</gene>
<dbReference type="EMBL" id="SJZJ01000013">
    <property type="protein sequence ID" value="TCJ24384.1"/>
    <property type="molecule type" value="Genomic_DNA"/>
</dbReference>
<keyword evidence="4" id="KW-1185">Reference proteome</keyword>
<evidence type="ECO:0000313" key="4">
    <source>
        <dbReference type="Proteomes" id="UP000295453"/>
    </source>
</evidence>
<dbReference type="OrthoDB" id="1099523at2"/>